<dbReference type="Proteomes" id="UP000186922">
    <property type="component" value="Unassembled WGS sequence"/>
</dbReference>
<dbReference type="AlphaFoldDB" id="A0A1D1VZN2"/>
<gene>
    <name evidence="1" type="primary">RvY_16756-1</name>
    <name evidence="1" type="synonym">RvY_16756.1</name>
    <name evidence="1" type="ORF">RvY_16756</name>
</gene>
<dbReference type="OrthoDB" id="10663452at2759"/>
<name>A0A1D1VZN2_RAMVA</name>
<comment type="caution">
    <text evidence="1">The sequence shown here is derived from an EMBL/GenBank/DDBJ whole genome shotgun (WGS) entry which is preliminary data.</text>
</comment>
<evidence type="ECO:0000313" key="2">
    <source>
        <dbReference type="Proteomes" id="UP000186922"/>
    </source>
</evidence>
<sequence>MARSKTEIDHTVSQKDTCTRRDFLKRKRIAIPRIVKKRLVRNRSPLRRYHHPMEIKQPRPVATELTPASFHPLVRASCTSSIKVAAPARHRHPPTFLLSINRSRELLRGQREYLDLGDLVPANREADLSLHNHKSDHTHREEITHFLEWTRA</sequence>
<keyword evidence="2" id="KW-1185">Reference proteome</keyword>
<organism evidence="1 2">
    <name type="scientific">Ramazzottius varieornatus</name>
    <name type="common">Water bear</name>
    <name type="synonym">Tardigrade</name>
    <dbReference type="NCBI Taxonomy" id="947166"/>
    <lineage>
        <taxon>Eukaryota</taxon>
        <taxon>Metazoa</taxon>
        <taxon>Ecdysozoa</taxon>
        <taxon>Tardigrada</taxon>
        <taxon>Eutardigrada</taxon>
        <taxon>Parachela</taxon>
        <taxon>Hypsibioidea</taxon>
        <taxon>Ramazzottiidae</taxon>
        <taxon>Ramazzottius</taxon>
    </lineage>
</organism>
<dbReference type="EMBL" id="BDGG01000014">
    <property type="protein sequence ID" value="GAV06835.1"/>
    <property type="molecule type" value="Genomic_DNA"/>
</dbReference>
<evidence type="ECO:0000313" key="1">
    <source>
        <dbReference type="EMBL" id="GAV06835.1"/>
    </source>
</evidence>
<accession>A0A1D1VZN2</accession>
<protein>
    <submittedName>
        <fullName evidence="1">Uncharacterized protein</fullName>
    </submittedName>
</protein>
<proteinExistence type="predicted"/>
<reference evidence="1 2" key="1">
    <citation type="journal article" date="2016" name="Nat. Commun.">
        <title>Extremotolerant tardigrade genome and improved radiotolerance of human cultured cells by tardigrade-unique protein.</title>
        <authorList>
            <person name="Hashimoto T."/>
            <person name="Horikawa D.D."/>
            <person name="Saito Y."/>
            <person name="Kuwahara H."/>
            <person name="Kozuka-Hata H."/>
            <person name="Shin-I T."/>
            <person name="Minakuchi Y."/>
            <person name="Ohishi K."/>
            <person name="Motoyama A."/>
            <person name="Aizu T."/>
            <person name="Enomoto A."/>
            <person name="Kondo K."/>
            <person name="Tanaka S."/>
            <person name="Hara Y."/>
            <person name="Koshikawa S."/>
            <person name="Sagara H."/>
            <person name="Miura T."/>
            <person name="Yokobori S."/>
            <person name="Miyagawa K."/>
            <person name="Suzuki Y."/>
            <person name="Kubo T."/>
            <person name="Oyama M."/>
            <person name="Kohara Y."/>
            <person name="Fujiyama A."/>
            <person name="Arakawa K."/>
            <person name="Katayama T."/>
            <person name="Toyoda A."/>
            <person name="Kunieda T."/>
        </authorList>
    </citation>
    <scope>NUCLEOTIDE SEQUENCE [LARGE SCALE GENOMIC DNA]</scope>
    <source>
        <strain evidence="1 2">YOKOZUNA-1</strain>
    </source>
</reference>